<feature type="compositionally biased region" description="Basic and acidic residues" evidence="6">
    <location>
        <begin position="348"/>
        <end position="360"/>
    </location>
</feature>
<sequence>MSHSLSPVPALPVGRGLLYVIVAATAWGTAGAAAAVLFETSGLGPVALTFWRTLGGLVLLLALGGLTRRRSLPAPAVPSVPARNRRRERIARVTVMGLGLTVFQTAYFAGVQHTGLAVGTVVTLGAGPVLIALGARWWMGERLGGGGALAVLGALLGLVVLMSGGAHGAGTVSPLGVGFALMSATGYAVITLYTRWAGSRGVSADPRTTTLSSFAVCATCLLPLGLLEGRGLLPLADALPETIGLMVYMAAVPTALAYALYFAGLAVVRAATASIIALIEPLTAAVIAVVWLGEALSPATVTGTVLLLSAVTGLILSETRSVPVGGREVRGNRPGSLPGVGGNGDAAHGVDRENPAPVRE</sequence>
<keyword evidence="5 7" id="KW-0472">Membrane</keyword>
<feature type="transmembrane region" description="Helical" evidence="7">
    <location>
        <begin position="175"/>
        <end position="196"/>
    </location>
</feature>
<dbReference type="InterPro" id="IPR050638">
    <property type="entry name" value="AA-Vitamin_Transporters"/>
</dbReference>
<evidence type="ECO:0000256" key="2">
    <source>
        <dbReference type="ARBA" id="ARBA00007362"/>
    </source>
</evidence>
<keyword evidence="4 7" id="KW-1133">Transmembrane helix</keyword>
<feature type="transmembrane region" description="Helical" evidence="7">
    <location>
        <begin position="50"/>
        <end position="69"/>
    </location>
</feature>
<dbReference type="InterPro" id="IPR037185">
    <property type="entry name" value="EmrE-like"/>
</dbReference>
<dbReference type="Pfam" id="PF00892">
    <property type="entry name" value="EamA"/>
    <property type="match status" value="2"/>
</dbReference>
<evidence type="ECO:0000313" key="10">
    <source>
        <dbReference type="Proteomes" id="UP000538929"/>
    </source>
</evidence>
<dbReference type="SUPFAM" id="SSF103481">
    <property type="entry name" value="Multidrug resistance efflux transporter EmrE"/>
    <property type="match status" value="2"/>
</dbReference>
<accession>A0A7W3TDB9</accession>
<feature type="transmembrane region" description="Helical" evidence="7">
    <location>
        <begin position="299"/>
        <end position="317"/>
    </location>
</feature>
<gene>
    <name evidence="9" type="ORF">FNQ90_11295</name>
</gene>
<comment type="subcellular location">
    <subcellularLocation>
        <location evidence="1">Membrane</location>
        <topology evidence="1">Multi-pass membrane protein</topology>
    </subcellularLocation>
</comment>
<feature type="transmembrane region" description="Helical" evidence="7">
    <location>
        <begin position="16"/>
        <end position="38"/>
    </location>
</feature>
<organism evidence="9 10">
    <name type="scientific">Streptomyces alkaliphilus</name>
    <dbReference type="NCBI Taxonomy" id="1472722"/>
    <lineage>
        <taxon>Bacteria</taxon>
        <taxon>Bacillati</taxon>
        <taxon>Actinomycetota</taxon>
        <taxon>Actinomycetes</taxon>
        <taxon>Kitasatosporales</taxon>
        <taxon>Streptomycetaceae</taxon>
        <taxon>Streptomyces</taxon>
    </lineage>
</organism>
<reference evidence="10" key="1">
    <citation type="submission" date="2019-10" db="EMBL/GenBank/DDBJ databases">
        <title>Streptomyces sp. nov., a novel actinobacterium isolated from alkaline environment.</title>
        <authorList>
            <person name="Golinska P."/>
        </authorList>
    </citation>
    <scope>NUCLEOTIDE SEQUENCE [LARGE SCALE GENOMIC DNA]</scope>
    <source>
        <strain evidence="10">DSM 42118</strain>
    </source>
</reference>
<feature type="domain" description="EamA" evidence="8">
    <location>
        <begin position="15"/>
        <end position="162"/>
    </location>
</feature>
<dbReference type="PANTHER" id="PTHR32322">
    <property type="entry name" value="INNER MEMBRANE TRANSPORTER"/>
    <property type="match status" value="1"/>
</dbReference>
<feature type="transmembrane region" description="Helical" evidence="7">
    <location>
        <begin position="208"/>
        <end position="227"/>
    </location>
</feature>
<dbReference type="AlphaFoldDB" id="A0A7W3TDB9"/>
<name>A0A7W3TDB9_9ACTN</name>
<evidence type="ECO:0000259" key="8">
    <source>
        <dbReference type="Pfam" id="PF00892"/>
    </source>
</evidence>
<keyword evidence="10" id="KW-1185">Reference proteome</keyword>
<evidence type="ECO:0000256" key="1">
    <source>
        <dbReference type="ARBA" id="ARBA00004141"/>
    </source>
</evidence>
<keyword evidence="3 7" id="KW-0812">Transmembrane</keyword>
<proteinExistence type="inferred from homology"/>
<feature type="transmembrane region" description="Helical" evidence="7">
    <location>
        <begin position="90"/>
        <end position="110"/>
    </location>
</feature>
<feature type="domain" description="EamA" evidence="8">
    <location>
        <begin position="175"/>
        <end position="314"/>
    </location>
</feature>
<evidence type="ECO:0000256" key="5">
    <source>
        <dbReference type="ARBA" id="ARBA00023136"/>
    </source>
</evidence>
<feature type="transmembrane region" description="Helical" evidence="7">
    <location>
        <begin position="275"/>
        <end position="293"/>
    </location>
</feature>
<feature type="transmembrane region" description="Helical" evidence="7">
    <location>
        <begin position="147"/>
        <end position="169"/>
    </location>
</feature>
<evidence type="ECO:0000256" key="4">
    <source>
        <dbReference type="ARBA" id="ARBA00022989"/>
    </source>
</evidence>
<dbReference type="GO" id="GO:0016020">
    <property type="term" value="C:membrane"/>
    <property type="evidence" value="ECO:0007669"/>
    <property type="project" value="UniProtKB-SubCell"/>
</dbReference>
<dbReference type="InterPro" id="IPR000620">
    <property type="entry name" value="EamA_dom"/>
</dbReference>
<dbReference type="EMBL" id="VKHT01000288">
    <property type="protein sequence ID" value="MBB0244673.1"/>
    <property type="molecule type" value="Genomic_DNA"/>
</dbReference>
<evidence type="ECO:0000313" key="9">
    <source>
        <dbReference type="EMBL" id="MBB0244673.1"/>
    </source>
</evidence>
<feature type="transmembrane region" description="Helical" evidence="7">
    <location>
        <begin position="247"/>
        <end position="268"/>
    </location>
</feature>
<comment type="similarity">
    <text evidence="2">Belongs to the EamA transporter family.</text>
</comment>
<comment type="caution">
    <text evidence="9">The sequence shown here is derived from an EMBL/GenBank/DDBJ whole genome shotgun (WGS) entry which is preliminary data.</text>
</comment>
<feature type="transmembrane region" description="Helical" evidence="7">
    <location>
        <begin position="116"/>
        <end position="135"/>
    </location>
</feature>
<feature type="region of interest" description="Disordered" evidence="6">
    <location>
        <begin position="326"/>
        <end position="360"/>
    </location>
</feature>
<evidence type="ECO:0000256" key="7">
    <source>
        <dbReference type="SAM" id="Phobius"/>
    </source>
</evidence>
<evidence type="ECO:0000256" key="6">
    <source>
        <dbReference type="SAM" id="MobiDB-lite"/>
    </source>
</evidence>
<dbReference type="Proteomes" id="UP000538929">
    <property type="component" value="Unassembled WGS sequence"/>
</dbReference>
<protein>
    <submittedName>
        <fullName evidence="9">EamA family transporter</fullName>
    </submittedName>
</protein>
<evidence type="ECO:0000256" key="3">
    <source>
        <dbReference type="ARBA" id="ARBA00022692"/>
    </source>
</evidence>
<dbReference type="PANTHER" id="PTHR32322:SF2">
    <property type="entry name" value="EAMA DOMAIN-CONTAINING PROTEIN"/>
    <property type="match status" value="1"/>
</dbReference>